<keyword evidence="2" id="KW-1185">Reference proteome</keyword>
<evidence type="ECO:0000313" key="1">
    <source>
        <dbReference type="EMBL" id="WMV40451.1"/>
    </source>
</evidence>
<name>A0AAF0U7A1_SOLVR</name>
<reference evidence="1" key="1">
    <citation type="submission" date="2023-08" db="EMBL/GenBank/DDBJ databases">
        <title>A de novo genome assembly of Solanum verrucosum Schlechtendal, a Mexican diploid species geographically isolated from the other diploid A-genome species in potato relatives.</title>
        <authorList>
            <person name="Hosaka K."/>
        </authorList>
    </citation>
    <scope>NUCLEOTIDE SEQUENCE</scope>
    <source>
        <tissue evidence="1">Young leaves</tissue>
    </source>
</reference>
<sequence length="82" mass="9342">MVSQMILHYSMLVVNLKMTILEFTHLKWVKDLISHSIKISGEILIFIVTLRGVQNIMILMFSIKKVPIAVVVSFSRISIARG</sequence>
<gene>
    <name evidence="1" type="ORF">MTR67_033836</name>
</gene>
<evidence type="ECO:0000313" key="2">
    <source>
        <dbReference type="Proteomes" id="UP001234989"/>
    </source>
</evidence>
<dbReference type="EMBL" id="CP133619">
    <property type="protein sequence ID" value="WMV40451.1"/>
    <property type="molecule type" value="Genomic_DNA"/>
</dbReference>
<dbReference type="AlphaFoldDB" id="A0AAF0U7A1"/>
<accession>A0AAF0U7A1</accession>
<proteinExistence type="predicted"/>
<organism evidence="1 2">
    <name type="scientific">Solanum verrucosum</name>
    <dbReference type="NCBI Taxonomy" id="315347"/>
    <lineage>
        <taxon>Eukaryota</taxon>
        <taxon>Viridiplantae</taxon>
        <taxon>Streptophyta</taxon>
        <taxon>Embryophyta</taxon>
        <taxon>Tracheophyta</taxon>
        <taxon>Spermatophyta</taxon>
        <taxon>Magnoliopsida</taxon>
        <taxon>eudicotyledons</taxon>
        <taxon>Gunneridae</taxon>
        <taxon>Pentapetalae</taxon>
        <taxon>asterids</taxon>
        <taxon>lamiids</taxon>
        <taxon>Solanales</taxon>
        <taxon>Solanaceae</taxon>
        <taxon>Solanoideae</taxon>
        <taxon>Solaneae</taxon>
        <taxon>Solanum</taxon>
    </lineage>
</organism>
<protein>
    <submittedName>
        <fullName evidence="1">Uncharacterized protein</fullName>
    </submittedName>
</protein>
<dbReference type="Proteomes" id="UP001234989">
    <property type="component" value="Chromosome 8"/>
</dbReference>